<evidence type="ECO:0000256" key="2">
    <source>
        <dbReference type="ARBA" id="ARBA00022737"/>
    </source>
</evidence>
<evidence type="ECO:0000313" key="6">
    <source>
        <dbReference type="Proteomes" id="UP000031668"/>
    </source>
</evidence>
<comment type="caution">
    <text evidence="5">The sequence shown here is derived from an EMBL/GenBank/DDBJ whole genome shotgun (WGS) entry which is preliminary data.</text>
</comment>
<protein>
    <submittedName>
        <fullName evidence="5">Protein phosphatase 1 regulatory subunit 37</fullName>
    </submittedName>
</protein>
<dbReference type="Gene3D" id="3.80.10.10">
    <property type="entry name" value="Ribonuclease Inhibitor"/>
    <property type="match status" value="3"/>
</dbReference>
<dbReference type="InterPro" id="IPR032675">
    <property type="entry name" value="LRR_dom_sf"/>
</dbReference>
<comment type="similarity">
    <text evidence="3">Belongs to the PPP1R37 family.</text>
</comment>
<proteinExistence type="inferred from homology"/>
<dbReference type="PANTHER" id="PTHR24112">
    <property type="entry name" value="LEUCINE-RICH REPEAT, ISOFORM F-RELATED"/>
    <property type="match status" value="1"/>
</dbReference>
<feature type="region of interest" description="Disordered" evidence="4">
    <location>
        <begin position="611"/>
        <end position="654"/>
    </location>
</feature>
<dbReference type="EMBL" id="JWZT01003740">
    <property type="protein sequence ID" value="KII65733.1"/>
    <property type="molecule type" value="Genomic_DNA"/>
</dbReference>
<dbReference type="Proteomes" id="UP000031668">
    <property type="component" value="Unassembled WGS sequence"/>
</dbReference>
<evidence type="ECO:0000256" key="4">
    <source>
        <dbReference type="SAM" id="MobiDB-lite"/>
    </source>
</evidence>
<evidence type="ECO:0000313" key="5">
    <source>
        <dbReference type="EMBL" id="KII65733.1"/>
    </source>
</evidence>
<dbReference type="Pfam" id="PF13516">
    <property type="entry name" value="LRR_6"/>
    <property type="match status" value="2"/>
</dbReference>
<organism evidence="5 6">
    <name type="scientific">Thelohanellus kitauei</name>
    <name type="common">Myxosporean</name>
    <dbReference type="NCBI Taxonomy" id="669202"/>
    <lineage>
        <taxon>Eukaryota</taxon>
        <taxon>Metazoa</taxon>
        <taxon>Cnidaria</taxon>
        <taxon>Myxozoa</taxon>
        <taxon>Myxosporea</taxon>
        <taxon>Bivalvulida</taxon>
        <taxon>Platysporina</taxon>
        <taxon>Myxobolidae</taxon>
        <taxon>Thelohanellus</taxon>
    </lineage>
</organism>
<name>A0A0C2J9D9_THEKT</name>
<dbReference type="SMART" id="SM00368">
    <property type="entry name" value="LRR_RI"/>
    <property type="match status" value="7"/>
</dbReference>
<evidence type="ECO:0000256" key="1">
    <source>
        <dbReference type="ARBA" id="ARBA00022614"/>
    </source>
</evidence>
<dbReference type="InterPro" id="IPR051279">
    <property type="entry name" value="PP1-Reg/Actin-Interact_Protein"/>
</dbReference>
<feature type="compositionally biased region" description="Basic and acidic residues" evidence="4">
    <location>
        <begin position="534"/>
        <end position="543"/>
    </location>
</feature>
<feature type="region of interest" description="Disordered" evidence="4">
    <location>
        <begin position="522"/>
        <end position="543"/>
    </location>
</feature>
<dbReference type="AlphaFoldDB" id="A0A0C2J9D9"/>
<feature type="compositionally biased region" description="Polar residues" evidence="4">
    <location>
        <begin position="522"/>
        <end position="531"/>
    </location>
</feature>
<keyword evidence="6" id="KW-1185">Reference proteome</keyword>
<feature type="compositionally biased region" description="Basic and acidic residues" evidence="4">
    <location>
        <begin position="614"/>
        <end position="626"/>
    </location>
</feature>
<dbReference type="PANTHER" id="PTHR24112:SF9">
    <property type="entry name" value="PROTEIN PHOSPHATASE 1 REGULATORY SUBUNIT 37"/>
    <property type="match status" value="1"/>
</dbReference>
<accession>A0A0C2J9D9</accession>
<evidence type="ECO:0000256" key="3">
    <source>
        <dbReference type="ARBA" id="ARBA00038315"/>
    </source>
</evidence>
<dbReference type="OrthoDB" id="10034042at2759"/>
<dbReference type="InterPro" id="IPR001611">
    <property type="entry name" value="Leu-rich_rpt"/>
</dbReference>
<keyword evidence="1" id="KW-0433">Leucine-rich repeat</keyword>
<keyword evidence="2" id="KW-0677">Repeat</keyword>
<gene>
    <name evidence="5" type="ORF">RF11_09624</name>
</gene>
<dbReference type="SUPFAM" id="SSF52047">
    <property type="entry name" value="RNI-like"/>
    <property type="match status" value="1"/>
</dbReference>
<sequence length="654" mass="73132">MKLSEVIPDAHKDSEMQENFVTYAGSPITEGLTSPCPQDVSCSTQKLVTFSDHRFPIRSNVQTRTYISNSDLLEAYRIECAKFNIKPPLSIVSQLEKAEMTTLTLYNLDLTSIKLDVPMIESIEIIFMRLEKIERLYLKGASLDDDGAEILFDIVNYYDSVVHLELGCNTRLTTKGWSYITSYISKSDTLETLDLNRTVLTEQLVTMIGRAITAGAVKSVAFYNCHLNNERLKMLGENIGANHHVEELYFSENKISYQDCQSVGPIFKSCKGLRIFNLENNPIQDSGLLILLDFLAAYHLYKLEALYLWNTGITFDGMAEMGKYLEGGNLRMNNSLRILNIGKNRICDEGILALKESLIRNTSLEKLGLASTRLSPTGIIALAEIIADNRSLVRVDLRDNKITASGVLALSHALRHNSTMVKINLNANFKVDECAEFELNKLLDEIKSKCNQNLQNSNFGVSDVTSIISSISDESLAAPALENSARFTFMNLLSAPWRYTKLKIFGAFSGQDVELNAQVSNHQPEISNSSESADDIKPEQKTDDLKPEDVMTILEGPKIGGSRFAVRPVRSEHRRSKSETIVTDSVIREQRNTNAFIRLSKPNATLPHLSIIPSDEKSLQPSDKPKNLASTNTYPMSKKKARSSSFHGISRKFI</sequence>
<reference evidence="5 6" key="1">
    <citation type="journal article" date="2014" name="Genome Biol. Evol.">
        <title>The genome of the myxosporean Thelohanellus kitauei shows adaptations to nutrient acquisition within its fish host.</title>
        <authorList>
            <person name="Yang Y."/>
            <person name="Xiong J."/>
            <person name="Zhou Z."/>
            <person name="Huo F."/>
            <person name="Miao W."/>
            <person name="Ran C."/>
            <person name="Liu Y."/>
            <person name="Zhang J."/>
            <person name="Feng J."/>
            <person name="Wang M."/>
            <person name="Wang M."/>
            <person name="Wang L."/>
            <person name="Yao B."/>
        </authorList>
    </citation>
    <scope>NUCLEOTIDE SEQUENCE [LARGE SCALE GENOMIC DNA]</scope>
    <source>
        <strain evidence="5">Wuqing</strain>
    </source>
</reference>